<dbReference type="AlphaFoldDB" id="A0AAQ5XXL3"/>
<keyword evidence="1" id="KW-0472">Membrane</keyword>
<keyword evidence="1" id="KW-1133">Transmembrane helix</keyword>
<organism evidence="2 3">
    <name type="scientific">Amphiprion ocellaris</name>
    <name type="common">Clown anemonefish</name>
    <dbReference type="NCBI Taxonomy" id="80972"/>
    <lineage>
        <taxon>Eukaryota</taxon>
        <taxon>Metazoa</taxon>
        <taxon>Chordata</taxon>
        <taxon>Craniata</taxon>
        <taxon>Vertebrata</taxon>
        <taxon>Euteleostomi</taxon>
        <taxon>Actinopterygii</taxon>
        <taxon>Neopterygii</taxon>
        <taxon>Teleostei</taxon>
        <taxon>Neoteleostei</taxon>
        <taxon>Acanthomorphata</taxon>
        <taxon>Ovalentaria</taxon>
        <taxon>Pomacentridae</taxon>
        <taxon>Amphiprion</taxon>
    </lineage>
</organism>
<feature type="transmembrane region" description="Helical" evidence="1">
    <location>
        <begin position="12"/>
        <end position="45"/>
    </location>
</feature>
<dbReference type="Ensembl" id="ENSAOCT00000035994.1">
    <property type="protein sequence ID" value="ENSAOCP00000044140.1"/>
    <property type="gene ID" value="ENSAOCG00000033079.1"/>
</dbReference>
<feature type="transmembrane region" description="Helical" evidence="1">
    <location>
        <begin position="71"/>
        <end position="94"/>
    </location>
</feature>
<keyword evidence="3" id="KW-1185">Reference proteome</keyword>
<reference evidence="2 3" key="1">
    <citation type="submission" date="2022-01" db="EMBL/GenBank/DDBJ databases">
        <title>A chromosome-scale genome assembly of the false clownfish, Amphiprion ocellaris.</title>
        <authorList>
            <person name="Ryu T."/>
        </authorList>
    </citation>
    <scope>NUCLEOTIDE SEQUENCE [LARGE SCALE GENOMIC DNA]</scope>
</reference>
<keyword evidence="1" id="KW-0812">Transmembrane</keyword>
<sequence>MVVLCFLHSLHNFIVIFCLFVVVLCPFILILCLFVVVCIVCIIFSGTPGGQRSVAAQERASVPGDTRRHAALSSFSVLFWSFYMSVIILGLLVML</sequence>
<reference evidence="2" key="2">
    <citation type="submission" date="2025-08" db="UniProtKB">
        <authorList>
            <consortium name="Ensembl"/>
        </authorList>
    </citation>
    <scope>IDENTIFICATION</scope>
</reference>
<evidence type="ECO:0000313" key="2">
    <source>
        <dbReference type="Ensembl" id="ENSAOCP00000044140.1"/>
    </source>
</evidence>
<accession>A0AAQ5XXL3</accession>
<protein>
    <submittedName>
        <fullName evidence="2">Uncharacterized protein</fullName>
    </submittedName>
</protein>
<reference evidence="2" key="3">
    <citation type="submission" date="2025-09" db="UniProtKB">
        <authorList>
            <consortium name="Ensembl"/>
        </authorList>
    </citation>
    <scope>IDENTIFICATION</scope>
</reference>
<evidence type="ECO:0000313" key="3">
    <source>
        <dbReference type="Proteomes" id="UP001501940"/>
    </source>
</evidence>
<evidence type="ECO:0000256" key="1">
    <source>
        <dbReference type="SAM" id="Phobius"/>
    </source>
</evidence>
<name>A0AAQ5XXL3_AMPOC</name>
<proteinExistence type="predicted"/>
<dbReference type="Proteomes" id="UP001501940">
    <property type="component" value="Chromosome 21"/>
</dbReference>